<evidence type="ECO:0000256" key="1">
    <source>
        <dbReference type="SAM" id="Coils"/>
    </source>
</evidence>
<evidence type="ECO:0000313" key="3">
    <source>
        <dbReference type="EMBL" id="MBB3103801.1"/>
    </source>
</evidence>
<dbReference type="Pfam" id="PF06791">
    <property type="entry name" value="TMP_2"/>
    <property type="match status" value="1"/>
</dbReference>
<dbReference type="EMBL" id="JACHXI010000009">
    <property type="protein sequence ID" value="MBB3103801.1"/>
    <property type="molecule type" value="Genomic_DNA"/>
</dbReference>
<organism evidence="3 4">
    <name type="scientific">Azomonas macrocytogenes</name>
    <name type="common">Azotobacter macrocytogenes</name>
    <dbReference type="NCBI Taxonomy" id="69962"/>
    <lineage>
        <taxon>Bacteria</taxon>
        <taxon>Pseudomonadati</taxon>
        <taxon>Pseudomonadota</taxon>
        <taxon>Gammaproteobacteria</taxon>
        <taxon>Pseudomonadales</taxon>
        <taxon>Pseudomonadaceae</taxon>
        <taxon>Azomonas</taxon>
    </lineage>
</organism>
<evidence type="ECO:0000313" key="4">
    <source>
        <dbReference type="Proteomes" id="UP000549250"/>
    </source>
</evidence>
<feature type="domain" description="Bacteriophage tail tape measure N-terminal" evidence="2">
    <location>
        <begin position="545"/>
        <end position="748"/>
    </location>
</feature>
<proteinExistence type="predicted"/>
<feature type="coiled-coil region" evidence="1">
    <location>
        <begin position="402"/>
        <end position="500"/>
    </location>
</feature>
<evidence type="ECO:0000259" key="2">
    <source>
        <dbReference type="Pfam" id="PF06791"/>
    </source>
</evidence>
<feature type="coiled-coil region" evidence="1">
    <location>
        <begin position="43"/>
        <end position="112"/>
    </location>
</feature>
<comment type="caution">
    <text evidence="3">The sequence shown here is derived from an EMBL/GenBank/DDBJ whole genome shotgun (WGS) entry which is preliminary data.</text>
</comment>
<accession>A0A839T2N6</accession>
<dbReference type="RefSeq" id="WP_183166704.1">
    <property type="nucleotide sequence ID" value="NZ_JACHXI010000009.1"/>
</dbReference>
<sequence length="1517" mass="164199">MADIEFRLNADLDAAIREVAGFRKQFADLVQAVEKPLRTINSTRELENSLQKTANQIQQAKNRLSDLQAEMARASNPSEQLQQSFRNAANELKSLQRQESTQSDQLKRLQAELRAAGVDTTNLAAAQRKLNQEYNQRLSAGRADAAQQNARNSLGVGQIEAEQRRLIELRQQYRLVASDASLSAKQRAEAEANYSKAVNRSLDTLRRLRQEAAKPTPLPAPDPNAAQNAARMAARNTLGVGNIEAEQRKLIDLRSQYRLVMADATLSSKQRAEAEKNYSAAVDRSLARLRALRQESSKPVPIIIDESAEKLANARNALGANRIDAEQRKLVELRSQYRLVMADASLSAKQRAQVEATYSAAVDKSLARLRALRQEAAKPVPVVDTGAAAQASARNALGVGQIQQLQQRLADLRNQYRQVIADATLSAKQRAEAEAGYRREVEKTRDLLQRARQAANLNTNSGSNGAALAGARNSLGVGSIEAEQRKLIELRNQYRLVMNDATLSAKQKAEAERNYRQSVQQTLDTLRNMRGLEQANRRINQNSDAMRRGALTAGEYRNALRTLPAQFTDIAVSLQGGMPLLTVLLQQGGQLKDQFGGVVPALKAMGGYVKGLATPVNVTAAAFATFGVAVYQGSQEQADFNKALDLTNSSIGLSANQLADMAKRMSETKGTIGENVEVLAALVSTGQVSSDVIEKIGTAAITMSKATGRSVDEIVADYVKLAENPVDAIFELNKSTNFLTDSTYKQIRTLQENGQKAEAAALAQNTYADAQETAAKRVIEHSGWLVKAGHAISEAWGRAWNAMKGIGRQTTDLERLAEVNEQIAKIQSNPSTDRFGRATSRSQRRLSELQEERDLIQQTIDDDAVAAKQEEQIAKRRRDRVQATKDLADIDARYRDNEENKQIELNKLAATALKLNLSQEEVDKRRAKIIERYAKTPKSSAVDLTEVNNVQNQLKLIDAAYKNYEKNLDTRQKAGLVNQQQYLQERTALIERERHEVTGALNAQISALETAKNRAATTGQQRIQLDQKIADARTEMTKRLGDLDAEQQRLSDNEQKRLQAQDKTNADLQAKYLDLTGKEYEASALRIETQHKELLKQLAEDANEAGQEWAEKIFPLEKAKAQLDAIKNRIDKAFAGTARDESRVSTEMDAGLITETEAREKILALRRQETDLLEQQLPALREIAAQGGEAGEQALNQISEIENKIIAARHAASDFELALKGGLTSGIQEALTGLADRTMNLRDAVTGLISSVADAMAQLAAQQLAEQATKGIMSVFSSQPTDTGLATGAAAVTSSAVALNTAGGTLVTGAAAIEAAAASLATAMGTATTSTAASGSSSLFSGIGNWFSGLFGGSGGTATGASAASSSSWLSWLGFADGGHVTGPGSPTSDSIPAWLSNGEFVTRSAVTQQPGALSFLHDFNARGMASLDDYARRIRHATGGLAGIPAPALPAPTLGNVQLAEPAKAASTTLQNRQNFYLLDDPGRIASVMSSPAGVDSLAIAISSDPAKFRSLLELN</sequence>
<dbReference type="Proteomes" id="UP000549250">
    <property type="component" value="Unassembled WGS sequence"/>
</dbReference>
<keyword evidence="1" id="KW-0175">Coiled coil</keyword>
<gene>
    <name evidence="3" type="ORF">FHR87_002198</name>
</gene>
<feature type="coiled-coil region" evidence="1">
    <location>
        <begin position="1043"/>
        <end position="1071"/>
    </location>
</feature>
<name>A0A839T2N6_AZOMA</name>
<keyword evidence="4" id="KW-1185">Reference proteome</keyword>
<dbReference type="InterPro" id="IPR009628">
    <property type="entry name" value="Phage_tape_measure_N"/>
</dbReference>
<reference evidence="3 4" key="1">
    <citation type="submission" date="2020-08" db="EMBL/GenBank/DDBJ databases">
        <title>Genomic Encyclopedia of Type Strains, Phase III (KMG-III): the genomes of soil and plant-associated and newly described type strains.</title>
        <authorList>
            <person name="Whitman W."/>
        </authorList>
    </citation>
    <scope>NUCLEOTIDE SEQUENCE [LARGE SCALE GENOMIC DNA]</scope>
    <source>
        <strain evidence="3 4">CECT 4462</strain>
    </source>
</reference>
<protein>
    <submittedName>
        <fullName evidence="3">Phage-related minor tail protein</fullName>
    </submittedName>
</protein>